<dbReference type="CDD" id="cd08826">
    <property type="entry name" value="SPFH_eoslipins_u1"/>
    <property type="match status" value="1"/>
</dbReference>
<accession>A0A0G0HAI2</accession>
<proteinExistence type="inferred from homology"/>
<dbReference type="InterPro" id="IPR001972">
    <property type="entry name" value="Stomatin_HflK_fam"/>
</dbReference>
<dbReference type="FunFam" id="3.30.479.30:FF:000004">
    <property type="entry name" value="Putative membrane protease family, stomatin"/>
    <property type="match status" value="1"/>
</dbReference>
<dbReference type="SUPFAM" id="SSF117892">
    <property type="entry name" value="Band 7/SPFH domain"/>
    <property type="match status" value="1"/>
</dbReference>
<dbReference type="GO" id="GO:0005886">
    <property type="term" value="C:plasma membrane"/>
    <property type="evidence" value="ECO:0007669"/>
    <property type="project" value="InterPro"/>
</dbReference>
<dbReference type="Gene3D" id="6.10.250.2090">
    <property type="match status" value="1"/>
</dbReference>
<evidence type="ECO:0000313" key="3">
    <source>
        <dbReference type="EMBL" id="KKQ35555.1"/>
    </source>
</evidence>
<feature type="domain" description="Band 7" evidence="2">
    <location>
        <begin position="21"/>
        <end position="178"/>
    </location>
</feature>
<organism evidence="3 4">
    <name type="scientific">candidate division WS6 bacterium GW2011_GWA2_37_6</name>
    <dbReference type="NCBI Taxonomy" id="1619087"/>
    <lineage>
        <taxon>Bacteria</taxon>
        <taxon>Candidatus Dojkabacteria</taxon>
    </lineage>
</organism>
<dbReference type="PATRIC" id="fig|1619087.5.peg.311"/>
<dbReference type="GO" id="GO:0098552">
    <property type="term" value="C:side of membrane"/>
    <property type="evidence" value="ECO:0007669"/>
    <property type="project" value="UniProtKB-ARBA"/>
</dbReference>
<dbReference type="PANTHER" id="PTHR10264:SF19">
    <property type="entry name" value="AT06885P-RELATED"/>
    <property type="match status" value="1"/>
</dbReference>
<evidence type="ECO:0000313" key="4">
    <source>
        <dbReference type="Proteomes" id="UP000034852"/>
    </source>
</evidence>
<dbReference type="InterPro" id="IPR036013">
    <property type="entry name" value="Band_7/SPFH_dom_sf"/>
</dbReference>
<dbReference type="Pfam" id="PF01145">
    <property type="entry name" value="Band_7"/>
    <property type="match status" value="1"/>
</dbReference>
<protein>
    <submittedName>
        <fullName evidence="3">SPFH domain / Band 7 family protein</fullName>
    </submittedName>
</protein>
<dbReference type="SMART" id="SM00244">
    <property type="entry name" value="PHB"/>
    <property type="match status" value="1"/>
</dbReference>
<dbReference type="Gene3D" id="3.30.479.30">
    <property type="entry name" value="Band 7 domain"/>
    <property type="match status" value="1"/>
</dbReference>
<evidence type="ECO:0000256" key="1">
    <source>
        <dbReference type="ARBA" id="ARBA00008164"/>
    </source>
</evidence>
<dbReference type="InterPro" id="IPR001107">
    <property type="entry name" value="Band_7"/>
</dbReference>
<sequence length="258" mass="28533">MEILLVCLFTICPVAFVFLLGTFRLINEYERGVLFILGKYSKTMGPGLHVIIPIFQRLVKVDIRTKTEDLQDQEAITKDNVSTRISAVLYYKISDAAKSVIAVENSRWATSQLAETTMRTIVGEFSLDELLAHRDKVASKIEQIVEATTTEWGIEVQAVELKDVILPENMKRTIAKQAEAERERRATIISSEGEMVAAVNLAKAAKTMANTPGALHLRTLNSINDISSDQSNTVVFAVPLEVLRALEGLARVTGGDKK</sequence>
<comment type="similarity">
    <text evidence="1">Belongs to the band 7/mec-2 family.</text>
</comment>
<gene>
    <name evidence="3" type="ORF">US52_C0022G0004</name>
</gene>
<dbReference type="PRINTS" id="PR00721">
    <property type="entry name" value="STOMATIN"/>
</dbReference>
<dbReference type="EMBL" id="LBTH01000022">
    <property type="protein sequence ID" value="KKQ35555.1"/>
    <property type="molecule type" value="Genomic_DNA"/>
</dbReference>
<reference evidence="3 4" key="1">
    <citation type="journal article" date="2015" name="Nature">
        <title>rRNA introns, odd ribosomes, and small enigmatic genomes across a large radiation of phyla.</title>
        <authorList>
            <person name="Brown C.T."/>
            <person name="Hug L.A."/>
            <person name="Thomas B.C."/>
            <person name="Sharon I."/>
            <person name="Castelle C.J."/>
            <person name="Singh A."/>
            <person name="Wilkins M.J."/>
            <person name="Williams K.H."/>
            <person name="Banfield J.F."/>
        </authorList>
    </citation>
    <scope>NUCLEOTIDE SEQUENCE [LARGE SCALE GENOMIC DNA]</scope>
</reference>
<dbReference type="AlphaFoldDB" id="A0A0G0HAI2"/>
<name>A0A0G0HAI2_9BACT</name>
<dbReference type="PANTHER" id="PTHR10264">
    <property type="entry name" value="BAND 7 PROTEIN-RELATED"/>
    <property type="match status" value="1"/>
</dbReference>
<evidence type="ECO:0000259" key="2">
    <source>
        <dbReference type="SMART" id="SM00244"/>
    </source>
</evidence>
<comment type="caution">
    <text evidence="3">The sequence shown here is derived from an EMBL/GenBank/DDBJ whole genome shotgun (WGS) entry which is preliminary data.</text>
</comment>
<dbReference type="InterPro" id="IPR043202">
    <property type="entry name" value="Band-7_stomatin-like"/>
</dbReference>
<dbReference type="Proteomes" id="UP000034852">
    <property type="component" value="Unassembled WGS sequence"/>
</dbReference>